<evidence type="ECO:0000256" key="1">
    <source>
        <dbReference type="SAM" id="MobiDB-lite"/>
    </source>
</evidence>
<name>A0ABD2B7G1_VESSQ</name>
<dbReference type="EMBL" id="JAUDFV010000132">
    <property type="protein sequence ID" value="KAL2728650.1"/>
    <property type="molecule type" value="Genomic_DNA"/>
</dbReference>
<feature type="region of interest" description="Disordered" evidence="1">
    <location>
        <begin position="78"/>
        <end position="98"/>
    </location>
</feature>
<evidence type="ECO:0000313" key="3">
    <source>
        <dbReference type="Proteomes" id="UP001607302"/>
    </source>
</evidence>
<comment type="caution">
    <text evidence="2">The sequence shown here is derived from an EMBL/GenBank/DDBJ whole genome shotgun (WGS) entry which is preliminary data.</text>
</comment>
<organism evidence="2 3">
    <name type="scientific">Vespula squamosa</name>
    <name type="common">Southern yellow jacket</name>
    <name type="synonym">Wasp</name>
    <dbReference type="NCBI Taxonomy" id="30214"/>
    <lineage>
        <taxon>Eukaryota</taxon>
        <taxon>Metazoa</taxon>
        <taxon>Ecdysozoa</taxon>
        <taxon>Arthropoda</taxon>
        <taxon>Hexapoda</taxon>
        <taxon>Insecta</taxon>
        <taxon>Pterygota</taxon>
        <taxon>Neoptera</taxon>
        <taxon>Endopterygota</taxon>
        <taxon>Hymenoptera</taxon>
        <taxon>Apocrita</taxon>
        <taxon>Aculeata</taxon>
        <taxon>Vespoidea</taxon>
        <taxon>Vespidae</taxon>
        <taxon>Vespinae</taxon>
        <taxon>Vespula</taxon>
    </lineage>
</organism>
<dbReference type="Proteomes" id="UP001607302">
    <property type="component" value="Unassembled WGS sequence"/>
</dbReference>
<protein>
    <submittedName>
        <fullName evidence="2">Uncharacterized protein</fullName>
    </submittedName>
</protein>
<reference evidence="2 3" key="1">
    <citation type="journal article" date="2024" name="Ann. Entomol. Soc. Am.">
        <title>Genomic analyses of the southern and eastern yellowjacket wasps (Hymenoptera: Vespidae) reveal evolutionary signatures of social life.</title>
        <authorList>
            <person name="Catto M.A."/>
            <person name="Caine P.B."/>
            <person name="Orr S.E."/>
            <person name="Hunt B.G."/>
            <person name="Goodisman M.A.D."/>
        </authorList>
    </citation>
    <scope>NUCLEOTIDE SEQUENCE [LARGE SCALE GENOMIC DNA]</scope>
    <source>
        <strain evidence="2">233</strain>
        <tissue evidence="2">Head and thorax</tissue>
    </source>
</reference>
<evidence type="ECO:0000313" key="2">
    <source>
        <dbReference type="EMBL" id="KAL2728650.1"/>
    </source>
</evidence>
<proteinExistence type="predicted"/>
<accession>A0ABD2B7G1</accession>
<sequence>MSSNLKSPSYHDFLIPTIPITTNIQPIPFDSGLSGNRTSQSLRSYAPISRKHGPAIVRVNLFVRSIATISDIKMALLGDASTPPTPQQQHKPPARNII</sequence>
<keyword evidence="3" id="KW-1185">Reference proteome</keyword>
<dbReference type="AlphaFoldDB" id="A0ABD2B7G1"/>
<gene>
    <name evidence="2" type="ORF">V1478_006282</name>
</gene>